<evidence type="ECO:0000313" key="1">
    <source>
        <dbReference type="EMBL" id="CDH46954.1"/>
    </source>
</evidence>
<name>A0A7U7GEU0_9GAMM</name>
<comment type="caution">
    <text evidence="1">The sequence shown here is derived from an EMBL/GenBank/DDBJ whole genome shotgun (WGS) entry which is preliminary data.</text>
</comment>
<dbReference type="OrthoDB" id="5108540at2"/>
<proteinExistence type="predicted"/>
<protein>
    <recommendedName>
        <fullName evidence="3">Phage head morphogenesis domain-containing protein</fullName>
    </recommendedName>
</protein>
<gene>
    <name evidence="1" type="ORF">BN874_690004</name>
</gene>
<organism evidence="1 2">
    <name type="scientific">Candidatus Contendobacter odensis Run_B_J11</name>
    <dbReference type="NCBI Taxonomy" id="1400861"/>
    <lineage>
        <taxon>Bacteria</taxon>
        <taxon>Pseudomonadati</taxon>
        <taxon>Pseudomonadota</taxon>
        <taxon>Gammaproteobacteria</taxon>
        <taxon>Candidatus Competibacteraceae</taxon>
        <taxon>Candidatus Contendibacter</taxon>
    </lineage>
</organism>
<sequence>MSAADDARWRALEHLTAGMEPGIADALDAAFLAIGSSLDLDYLIAELEAGHVDRVLALLADDRLVPAFTGAIHALREVTAKAGAWEASLISKMLATSLKPPVPPPGALPGWPPPPSAFAPKTMLFRFDALNPKLIDHIQSYEFDLIREITRQTRESVRSAVLAGMNAGENPRETARQIRQSIGLTERQQAAVGAFRKELQNFHLKQSAGTWNLGGKISRAPGGAQTFAVDQYGTPKDGIISRRLRDFRFDSTLQAAMDSGKPLSTAKIDQMVAAYTRKYLRYRSEMIARTEALRASNVGIHQAWKQAAAQGLVQEDLLRKRWLLALGSDRTCKHCRPMPKLNAGEEGYGIGVDDRFQTVKGDTVVRPPLHPACRCSVVIRQIEPGMVNPFA</sequence>
<dbReference type="EMBL" id="CBTK010000286">
    <property type="protein sequence ID" value="CDH46954.1"/>
    <property type="molecule type" value="Genomic_DNA"/>
</dbReference>
<evidence type="ECO:0008006" key="3">
    <source>
        <dbReference type="Google" id="ProtNLM"/>
    </source>
</evidence>
<reference evidence="1 2" key="1">
    <citation type="journal article" date="2014" name="ISME J.">
        <title>Candidatus Competibacter-lineage genomes retrieved from metagenomes reveal functional metabolic diversity.</title>
        <authorList>
            <person name="McIlroy S.J."/>
            <person name="Albertsen M."/>
            <person name="Andresen E.K."/>
            <person name="Saunders A.M."/>
            <person name="Kristiansen R."/>
            <person name="Stokholm-Bjerregaard M."/>
            <person name="Nielsen K.L."/>
            <person name="Nielsen P.H."/>
        </authorList>
    </citation>
    <scope>NUCLEOTIDE SEQUENCE [LARGE SCALE GENOMIC DNA]</scope>
    <source>
        <strain evidence="1 2">Run_B_J11</strain>
    </source>
</reference>
<dbReference type="RefSeq" id="WP_034435677.1">
    <property type="nucleotide sequence ID" value="NZ_CBTK010000286.1"/>
</dbReference>
<keyword evidence="2" id="KW-1185">Reference proteome</keyword>
<dbReference type="AlphaFoldDB" id="A0A7U7GEU0"/>
<dbReference type="Proteomes" id="UP000019184">
    <property type="component" value="Unassembled WGS sequence"/>
</dbReference>
<accession>A0A7U7GEU0</accession>
<evidence type="ECO:0000313" key="2">
    <source>
        <dbReference type="Proteomes" id="UP000019184"/>
    </source>
</evidence>